<dbReference type="AlphaFoldDB" id="A0A2H3AX67"/>
<dbReference type="InterPro" id="IPR021858">
    <property type="entry name" value="Fun_TF"/>
</dbReference>
<evidence type="ECO:0000256" key="3">
    <source>
        <dbReference type="SAM" id="MobiDB-lite"/>
    </source>
</evidence>
<keyword evidence="2" id="KW-0539">Nucleus</keyword>
<dbReference type="PANTHER" id="PTHR37534">
    <property type="entry name" value="TRANSCRIPTIONAL ACTIVATOR PROTEIN UGA3"/>
    <property type="match status" value="1"/>
</dbReference>
<keyword evidence="6" id="KW-1185">Reference proteome</keyword>
<accession>A0A2H3AX67</accession>
<reference evidence="6" key="1">
    <citation type="journal article" date="2017" name="Nat. Ecol. Evol.">
        <title>Genome expansion and lineage-specific genetic innovations in the forest pathogenic fungi Armillaria.</title>
        <authorList>
            <person name="Sipos G."/>
            <person name="Prasanna A.N."/>
            <person name="Walter M.C."/>
            <person name="O'Connor E."/>
            <person name="Balint B."/>
            <person name="Krizsan K."/>
            <person name="Kiss B."/>
            <person name="Hess J."/>
            <person name="Varga T."/>
            <person name="Slot J."/>
            <person name="Riley R."/>
            <person name="Boka B."/>
            <person name="Rigling D."/>
            <person name="Barry K."/>
            <person name="Lee J."/>
            <person name="Mihaltcheva S."/>
            <person name="LaButti K."/>
            <person name="Lipzen A."/>
            <person name="Waldron R."/>
            <person name="Moloney N.M."/>
            <person name="Sperisen C."/>
            <person name="Kredics L."/>
            <person name="Vagvoelgyi C."/>
            <person name="Patrignani A."/>
            <person name="Fitzpatrick D."/>
            <person name="Nagy I."/>
            <person name="Doyle S."/>
            <person name="Anderson J.B."/>
            <person name="Grigoriev I.V."/>
            <person name="Gueldener U."/>
            <person name="Muensterkoetter M."/>
            <person name="Nagy L.G."/>
        </authorList>
    </citation>
    <scope>NUCLEOTIDE SEQUENCE [LARGE SCALE GENOMIC DNA]</scope>
    <source>
        <strain evidence="6">28-4</strain>
    </source>
</reference>
<evidence type="ECO:0000256" key="1">
    <source>
        <dbReference type="ARBA" id="ARBA00004123"/>
    </source>
</evidence>
<dbReference type="InterPro" id="IPR036864">
    <property type="entry name" value="Zn2-C6_fun-type_DNA-bd_sf"/>
</dbReference>
<organism evidence="5 6">
    <name type="scientific">Armillaria solidipes</name>
    <dbReference type="NCBI Taxonomy" id="1076256"/>
    <lineage>
        <taxon>Eukaryota</taxon>
        <taxon>Fungi</taxon>
        <taxon>Dikarya</taxon>
        <taxon>Basidiomycota</taxon>
        <taxon>Agaricomycotina</taxon>
        <taxon>Agaricomycetes</taxon>
        <taxon>Agaricomycetidae</taxon>
        <taxon>Agaricales</taxon>
        <taxon>Marasmiineae</taxon>
        <taxon>Physalacriaceae</taxon>
        <taxon>Armillaria</taxon>
    </lineage>
</organism>
<evidence type="ECO:0000313" key="5">
    <source>
        <dbReference type="EMBL" id="PBK58378.1"/>
    </source>
</evidence>
<dbReference type="PROSITE" id="PS50048">
    <property type="entry name" value="ZN2_CY6_FUNGAL_2"/>
    <property type="match status" value="1"/>
</dbReference>
<dbReference type="GO" id="GO:0005634">
    <property type="term" value="C:nucleus"/>
    <property type="evidence" value="ECO:0007669"/>
    <property type="project" value="UniProtKB-SubCell"/>
</dbReference>
<name>A0A2H3AX67_9AGAR</name>
<dbReference type="GO" id="GO:0008270">
    <property type="term" value="F:zinc ion binding"/>
    <property type="evidence" value="ECO:0007669"/>
    <property type="project" value="InterPro"/>
</dbReference>
<dbReference type="Proteomes" id="UP000218334">
    <property type="component" value="Unassembled WGS sequence"/>
</dbReference>
<evidence type="ECO:0000256" key="2">
    <source>
        <dbReference type="ARBA" id="ARBA00023242"/>
    </source>
</evidence>
<dbReference type="EMBL" id="KZ293548">
    <property type="protein sequence ID" value="PBK58378.1"/>
    <property type="molecule type" value="Genomic_DNA"/>
</dbReference>
<evidence type="ECO:0000259" key="4">
    <source>
        <dbReference type="PROSITE" id="PS50048"/>
    </source>
</evidence>
<dbReference type="PANTHER" id="PTHR37534:SF20">
    <property type="entry name" value="PRO1A C6 ZINK-FINGER PROTEIN"/>
    <property type="match status" value="1"/>
</dbReference>
<dbReference type="CDD" id="cd00067">
    <property type="entry name" value="GAL4"/>
    <property type="match status" value="1"/>
</dbReference>
<dbReference type="SMART" id="SM00066">
    <property type="entry name" value="GAL4"/>
    <property type="match status" value="1"/>
</dbReference>
<proteinExistence type="predicted"/>
<dbReference type="SUPFAM" id="SSF57701">
    <property type="entry name" value="Zn2/Cys6 DNA-binding domain"/>
    <property type="match status" value="1"/>
</dbReference>
<protein>
    <recommendedName>
        <fullName evidence="4">Zn(2)-C6 fungal-type domain-containing protein</fullName>
    </recommendedName>
</protein>
<gene>
    <name evidence="5" type="ORF">ARMSODRAFT_967814</name>
</gene>
<comment type="subcellular location">
    <subcellularLocation>
        <location evidence="1">Nucleus</location>
    </subcellularLocation>
</comment>
<dbReference type="InterPro" id="IPR001138">
    <property type="entry name" value="Zn2Cys6_DnaBD"/>
</dbReference>
<dbReference type="PROSITE" id="PS00463">
    <property type="entry name" value="ZN2_CY6_FUNGAL_1"/>
    <property type="match status" value="1"/>
</dbReference>
<sequence length="563" mass="62840">MPLIRNGRTGPGAPKAKGTRAKSGCYTCRIRRKKCDEARDHNGHCNTCVRLKVQCLGFGDKRPKWLTKTKCDEILSKIKRFLAGGSVLSPEASYLILWDGDLEAASSPGDSLDPYDIGDIGLFPYEDLVMDDFGPGPVELEGFMRSWSRGRPDLLLPQSPSLSYSASIIPYDLDLKNLYIPPNLPPFSIMDSESRLIDAQLDRRYTDMVVGMQYQFSDEGTRTEILHSIQSPGRHQASTRLLAFIHERRHTSPLSIALEDESAQSRYSELMAALNDPRSYDDDQAMASLTMISTLLFDGGRGNWQLWLNMVAKYAHILLGTSPQLALMSCNKKQAFLIKACIWFDVLASVTTQTEPSFLHVTRELFSPYISGISDVNNPDSDMMTVMGCETRIVWALAEVSALAAWKQQEIGEGRLSTMKLVQRAEPIFQCLNEPLNTYPSDSRNLCSEVFRMAARVYLLSVLNGDFPDAEDMEKAVQEAVQLMASADNAVVRSTVFAFFVCGCLTNDEGLRGMLYEQLRREGSVGNCAAVLELLEQVCTDPRAKQDPVPWRRALRKGNLLLV</sequence>
<feature type="region of interest" description="Disordered" evidence="3">
    <location>
        <begin position="1"/>
        <end position="20"/>
    </location>
</feature>
<evidence type="ECO:0000313" key="6">
    <source>
        <dbReference type="Proteomes" id="UP000218334"/>
    </source>
</evidence>
<dbReference type="GO" id="GO:0000981">
    <property type="term" value="F:DNA-binding transcription factor activity, RNA polymerase II-specific"/>
    <property type="evidence" value="ECO:0007669"/>
    <property type="project" value="InterPro"/>
</dbReference>
<feature type="domain" description="Zn(2)-C6 fungal-type" evidence="4">
    <location>
        <begin position="24"/>
        <end position="55"/>
    </location>
</feature>
<dbReference type="STRING" id="1076256.A0A2H3AX67"/>
<dbReference type="Pfam" id="PF11951">
    <property type="entry name" value="Fungal_trans_2"/>
    <property type="match status" value="1"/>
</dbReference>